<evidence type="ECO:0000313" key="2">
    <source>
        <dbReference type="Proteomes" id="UP000306223"/>
    </source>
</evidence>
<sequence length="68" mass="7116">MSSPQSPRTSVLQFAAQVAAQQTTAALTVIALREDGSVTIQTEGDVAMFLLAVEQAKHSMLANLGKEG</sequence>
<comment type="caution">
    <text evidence="1">The sequence shown here is derived from an EMBL/GenBank/DDBJ whole genome shotgun (WGS) entry which is preliminary data.</text>
</comment>
<name>A0A4U0QUK6_9RHOB</name>
<dbReference type="AlphaFoldDB" id="A0A4U0QUK6"/>
<gene>
    <name evidence="1" type="ORF">FA740_05330</name>
</gene>
<protein>
    <submittedName>
        <fullName evidence="1">Uncharacterized protein</fullName>
    </submittedName>
</protein>
<reference evidence="1 2" key="1">
    <citation type="submission" date="2019-04" db="EMBL/GenBank/DDBJ databases">
        <authorList>
            <person name="Li J."/>
        </authorList>
    </citation>
    <scope>NUCLEOTIDE SEQUENCE [LARGE SCALE GENOMIC DNA]</scope>
    <source>
        <strain evidence="1 2">CCTCC AB2016182</strain>
    </source>
</reference>
<organism evidence="1 2">
    <name type="scientific">Paracoccus hibiscisoli</name>
    <dbReference type="NCBI Taxonomy" id="2023261"/>
    <lineage>
        <taxon>Bacteria</taxon>
        <taxon>Pseudomonadati</taxon>
        <taxon>Pseudomonadota</taxon>
        <taxon>Alphaproteobacteria</taxon>
        <taxon>Rhodobacterales</taxon>
        <taxon>Paracoccaceae</taxon>
        <taxon>Paracoccus</taxon>
    </lineage>
</organism>
<dbReference type="Proteomes" id="UP000306223">
    <property type="component" value="Unassembled WGS sequence"/>
</dbReference>
<proteinExistence type="predicted"/>
<accession>A0A4U0QUK6</accession>
<evidence type="ECO:0000313" key="1">
    <source>
        <dbReference type="EMBL" id="TJZ85823.1"/>
    </source>
</evidence>
<dbReference type="RefSeq" id="WP_136855748.1">
    <property type="nucleotide sequence ID" value="NZ_SUNH01000007.1"/>
</dbReference>
<keyword evidence="2" id="KW-1185">Reference proteome</keyword>
<dbReference type="EMBL" id="SUNH01000007">
    <property type="protein sequence ID" value="TJZ85823.1"/>
    <property type="molecule type" value="Genomic_DNA"/>
</dbReference>